<dbReference type="InterPro" id="IPR013325">
    <property type="entry name" value="RNA_pol_sigma_r2"/>
</dbReference>
<gene>
    <name evidence="1" type="ORF">LZZ85_23085</name>
</gene>
<keyword evidence="2" id="KW-1185">Reference proteome</keyword>
<evidence type="ECO:0000313" key="2">
    <source>
        <dbReference type="Proteomes" id="UP001165367"/>
    </source>
</evidence>
<accession>A0ABS9KYA3</accession>
<evidence type="ECO:0008006" key="3">
    <source>
        <dbReference type="Google" id="ProtNLM"/>
    </source>
</evidence>
<protein>
    <recommendedName>
        <fullName evidence="3">RNA polymerase sigma-70 region 2 domain-containing protein</fullName>
    </recommendedName>
</protein>
<sequence length="166" mass="19401">MSRTFTPDQELIDRLLLNDTDAFEELYCRYWYSLYNYSVKKLQSSTDARQIVKDIFIDLWEKRHTLPANFSVSQHLYSSVRRNVVTCLNDKLENADYSELLEQQIAAGFTVEALQDARKPVQKKQLAPTASELIRQNTISREQPRNHVLNMASMKWLVRMVAAKLD</sequence>
<dbReference type="Proteomes" id="UP001165367">
    <property type="component" value="Unassembled WGS sequence"/>
</dbReference>
<dbReference type="SUPFAM" id="SSF88946">
    <property type="entry name" value="Sigma2 domain of RNA polymerase sigma factors"/>
    <property type="match status" value="1"/>
</dbReference>
<dbReference type="Gene3D" id="1.10.1740.10">
    <property type="match status" value="1"/>
</dbReference>
<name>A0ABS9KYA3_9BACT</name>
<comment type="caution">
    <text evidence="1">The sequence shown here is derived from an EMBL/GenBank/DDBJ whole genome shotgun (WGS) entry which is preliminary data.</text>
</comment>
<dbReference type="RefSeq" id="WP_237875736.1">
    <property type="nucleotide sequence ID" value="NZ_JAKLTR010000018.1"/>
</dbReference>
<dbReference type="EMBL" id="JAKLTR010000018">
    <property type="protein sequence ID" value="MCG2617199.1"/>
    <property type="molecule type" value="Genomic_DNA"/>
</dbReference>
<evidence type="ECO:0000313" key="1">
    <source>
        <dbReference type="EMBL" id="MCG2617199.1"/>
    </source>
</evidence>
<proteinExistence type="predicted"/>
<reference evidence="1" key="1">
    <citation type="submission" date="2022-01" db="EMBL/GenBank/DDBJ databases">
        <authorList>
            <person name="Jo J.-H."/>
            <person name="Im W.-T."/>
        </authorList>
    </citation>
    <scope>NUCLEOTIDE SEQUENCE</scope>
    <source>
        <strain evidence="1">NA20</strain>
    </source>
</reference>
<organism evidence="1 2">
    <name type="scientific">Terrimonas ginsenosidimutans</name>
    <dbReference type="NCBI Taxonomy" id="2908004"/>
    <lineage>
        <taxon>Bacteria</taxon>
        <taxon>Pseudomonadati</taxon>
        <taxon>Bacteroidota</taxon>
        <taxon>Chitinophagia</taxon>
        <taxon>Chitinophagales</taxon>
        <taxon>Chitinophagaceae</taxon>
        <taxon>Terrimonas</taxon>
    </lineage>
</organism>